<keyword evidence="1 6" id="KW-0444">Lipid biosynthesis</keyword>
<dbReference type="PIRSF" id="PIRSF000456">
    <property type="entry name" value="UDP-GlcNAc_acltr"/>
    <property type="match status" value="1"/>
</dbReference>
<dbReference type="GO" id="GO:0005737">
    <property type="term" value="C:cytoplasm"/>
    <property type="evidence" value="ECO:0007669"/>
    <property type="project" value="UniProtKB-SubCell"/>
</dbReference>
<dbReference type="SUPFAM" id="SSF51161">
    <property type="entry name" value="Trimeric LpxA-like enzymes"/>
    <property type="match status" value="1"/>
</dbReference>
<evidence type="ECO:0000256" key="1">
    <source>
        <dbReference type="ARBA" id="ARBA00022516"/>
    </source>
</evidence>
<dbReference type="AlphaFoldDB" id="A0A9Q3UK79"/>
<dbReference type="Gene3D" id="1.20.1180.10">
    <property type="entry name" value="Udp N-acetylglucosamine O-acyltransferase, C-terminal domain"/>
    <property type="match status" value="1"/>
</dbReference>
<dbReference type="CDD" id="cd03351">
    <property type="entry name" value="LbH_UDP-GlcNAc_AT"/>
    <property type="match status" value="1"/>
</dbReference>
<dbReference type="NCBIfam" id="TIGR01852">
    <property type="entry name" value="lipid_A_lpxA"/>
    <property type="match status" value="1"/>
</dbReference>
<dbReference type="Pfam" id="PF13720">
    <property type="entry name" value="Acetyltransf_11"/>
    <property type="match status" value="1"/>
</dbReference>
<dbReference type="InterPro" id="IPR001451">
    <property type="entry name" value="Hexapep"/>
</dbReference>
<dbReference type="GO" id="GO:0016020">
    <property type="term" value="C:membrane"/>
    <property type="evidence" value="ECO:0007669"/>
    <property type="project" value="GOC"/>
</dbReference>
<dbReference type="Proteomes" id="UP001108027">
    <property type="component" value="Unassembled WGS sequence"/>
</dbReference>
<keyword evidence="5 6" id="KW-0012">Acyltransferase</keyword>
<evidence type="ECO:0000313" key="9">
    <source>
        <dbReference type="Proteomes" id="UP001108027"/>
    </source>
</evidence>
<accession>A0A9Q3UK79</accession>
<evidence type="ECO:0000256" key="6">
    <source>
        <dbReference type="HAMAP-Rule" id="MF_00387"/>
    </source>
</evidence>
<evidence type="ECO:0000256" key="5">
    <source>
        <dbReference type="ARBA" id="ARBA00023315"/>
    </source>
</evidence>
<keyword evidence="6" id="KW-0677">Repeat</keyword>
<dbReference type="EMBL" id="JAJGNA010000003">
    <property type="protein sequence ID" value="MCC4307730.1"/>
    <property type="molecule type" value="Genomic_DNA"/>
</dbReference>
<comment type="subunit">
    <text evidence="6">Homotrimer.</text>
</comment>
<dbReference type="RefSeq" id="WP_204430497.1">
    <property type="nucleotide sequence ID" value="NZ_ARXL01000087.1"/>
</dbReference>
<evidence type="ECO:0000313" key="8">
    <source>
        <dbReference type="EMBL" id="MCC4307730.1"/>
    </source>
</evidence>
<comment type="caution">
    <text evidence="8">The sequence shown here is derived from an EMBL/GenBank/DDBJ whole genome shotgun (WGS) entry which is preliminary data.</text>
</comment>
<keyword evidence="4 6" id="KW-0443">Lipid metabolism</keyword>
<dbReference type="InterPro" id="IPR010137">
    <property type="entry name" value="Lipid_A_LpxA"/>
</dbReference>
<dbReference type="InterPro" id="IPR029098">
    <property type="entry name" value="Acetyltransf_C"/>
</dbReference>
<keyword evidence="9" id="KW-1185">Reference proteome</keyword>
<evidence type="ECO:0000259" key="7">
    <source>
        <dbReference type="Pfam" id="PF13720"/>
    </source>
</evidence>
<dbReference type="PANTHER" id="PTHR43480">
    <property type="entry name" value="ACYL-[ACYL-CARRIER-PROTEIN]--UDP-N-ACETYLGLUCOSAMINE O-ACYLTRANSFERASE"/>
    <property type="match status" value="1"/>
</dbReference>
<dbReference type="InterPro" id="IPR011004">
    <property type="entry name" value="Trimer_LpxA-like_sf"/>
</dbReference>
<name>A0A9Q3UK79_9GAMM</name>
<comment type="subcellular location">
    <subcellularLocation>
        <location evidence="6">Cytoplasm</location>
    </subcellularLocation>
</comment>
<comment type="similarity">
    <text evidence="6">Belongs to the transferase hexapeptide repeat family. LpxA subfamily.</text>
</comment>
<dbReference type="Pfam" id="PF00132">
    <property type="entry name" value="Hexapep"/>
    <property type="match status" value="2"/>
</dbReference>
<sequence>MIHPTAIIDPKAELAGDVEVGPYSVIGAHVTIGAGTVIGPHVVIQGPTTIGRNNRIFQFASVGEECQDKKYRGEPTRLEIGDNNVIREHCTLHRGTVQDEGITSLGDNNLLMATVHVAHDCRIGSDNIIANTTGIAGHVKIGDGVILGGMTGIHQFCRIGSFAMTAGCSLVLKDVPAYVMVGGNPASARSMNFEGMRRRGWDADVIATLRRAYKTVYRRGLTLEQAIAELAPQQDGCPPLALFLDSLRASERGITR</sequence>
<keyword evidence="2 6" id="KW-0441">Lipid A biosynthesis</keyword>
<comment type="function">
    <text evidence="6">Involved in the biosynthesis of lipid A, a phosphorylated glycolipid that anchors the lipopolysaccharide to the outer membrane of the cell.</text>
</comment>
<dbReference type="NCBIfam" id="NF003657">
    <property type="entry name" value="PRK05289.1"/>
    <property type="match status" value="1"/>
</dbReference>
<feature type="domain" description="UDP N-acetylglucosamine O-acyltransferase C-terminal" evidence="7">
    <location>
        <begin position="174"/>
        <end position="254"/>
    </location>
</feature>
<keyword evidence="3 6" id="KW-0808">Transferase</keyword>
<evidence type="ECO:0000256" key="4">
    <source>
        <dbReference type="ARBA" id="ARBA00023098"/>
    </source>
</evidence>
<proteinExistence type="inferred from homology"/>
<evidence type="ECO:0000256" key="2">
    <source>
        <dbReference type="ARBA" id="ARBA00022556"/>
    </source>
</evidence>
<dbReference type="HAMAP" id="MF_00387">
    <property type="entry name" value="LpxA"/>
    <property type="match status" value="1"/>
</dbReference>
<evidence type="ECO:0000256" key="3">
    <source>
        <dbReference type="ARBA" id="ARBA00022679"/>
    </source>
</evidence>
<protein>
    <recommendedName>
        <fullName evidence="6">Acyl-[acyl-carrier-protein]--UDP-N-acetylglucosamine O-acyltransferase</fullName>
        <shortName evidence="6">UDP-N-acetylglucosamine acyltransferase</shortName>
        <ecNumber evidence="6">2.3.1.129</ecNumber>
    </recommendedName>
</protein>
<dbReference type="GO" id="GO:0009245">
    <property type="term" value="P:lipid A biosynthetic process"/>
    <property type="evidence" value="ECO:0007669"/>
    <property type="project" value="UniProtKB-UniRule"/>
</dbReference>
<comment type="catalytic activity">
    <reaction evidence="6">
        <text>a (3R)-hydroxyacyl-[ACP] + UDP-N-acetyl-alpha-D-glucosamine = a UDP-3-O-[(3R)-3-hydroxyacyl]-N-acetyl-alpha-D-glucosamine + holo-[ACP]</text>
        <dbReference type="Rhea" id="RHEA:67812"/>
        <dbReference type="Rhea" id="RHEA-COMP:9685"/>
        <dbReference type="Rhea" id="RHEA-COMP:9945"/>
        <dbReference type="ChEBI" id="CHEBI:57705"/>
        <dbReference type="ChEBI" id="CHEBI:64479"/>
        <dbReference type="ChEBI" id="CHEBI:78827"/>
        <dbReference type="ChEBI" id="CHEBI:173225"/>
        <dbReference type="EC" id="2.3.1.129"/>
    </reaction>
</comment>
<dbReference type="GO" id="GO:0008780">
    <property type="term" value="F:acyl-[acyl-carrier-protein]-UDP-N-acetylglucosamine O-acyltransferase activity"/>
    <property type="evidence" value="ECO:0007669"/>
    <property type="project" value="UniProtKB-UniRule"/>
</dbReference>
<keyword evidence="6" id="KW-0963">Cytoplasm</keyword>
<dbReference type="PANTHER" id="PTHR43480:SF1">
    <property type="entry name" value="ACYL-[ACYL-CARRIER-PROTEIN]--UDP-N-ACETYLGLUCOSAMINE O-ACYLTRANSFERASE, MITOCHONDRIAL-RELATED"/>
    <property type="match status" value="1"/>
</dbReference>
<dbReference type="Gene3D" id="2.160.10.10">
    <property type="entry name" value="Hexapeptide repeat proteins"/>
    <property type="match status" value="1"/>
</dbReference>
<dbReference type="InterPro" id="IPR037157">
    <property type="entry name" value="Acetyltransf_C_sf"/>
</dbReference>
<organism evidence="8 9">
    <name type="scientific">Alloalcanivorax marinus</name>
    <dbReference type="NCBI Taxonomy" id="1177169"/>
    <lineage>
        <taxon>Bacteria</taxon>
        <taxon>Pseudomonadati</taxon>
        <taxon>Pseudomonadota</taxon>
        <taxon>Gammaproteobacteria</taxon>
        <taxon>Oceanospirillales</taxon>
        <taxon>Alcanivoracaceae</taxon>
        <taxon>Alloalcanivorax</taxon>
    </lineage>
</organism>
<gene>
    <name evidence="6 8" type="primary">lpxA</name>
    <name evidence="8" type="ORF">LL252_04010</name>
</gene>
<dbReference type="EC" id="2.3.1.129" evidence="6"/>
<reference evidence="8" key="1">
    <citation type="submission" date="2021-10" db="EMBL/GenBank/DDBJ databases">
        <title>The diversity and Nitrogen Metabolism of Culturable Nitrate-Utilizing Bacteria Within the Oxygen Minimum Zone of the Changjiang (Yangtze River)Estuary.</title>
        <authorList>
            <person name="Zhang D."/>
            <person name="Zheng J."/>
            <person name="Liu S."/>
            <person name="He W."/>
        </authorList>
    </citation>
    <scope>NUCLEOTIDE SEQUENCE</scope>
    <source>
        <strain evidence="8">FXH-223</strain>
    </source>
</reference>
<comment type="pathway">
    <text evidence="6">Glycolipid biosynthesis; lipid IV(A) biosynthesis; lipid IV(A) from (3R)-3-hydroxytetradecanoyl-[acyl-carrier-protein] and UDP-N-acetyl-alpha-D-glucosamine: step 1/6.</text>
</comment>